<dbReference type="Proteomes" id="UP000265140">
    <property type="component" value="Chromosome 13"/>
</dbReference>
<protein>
    <recommendedName>
        <fullName evidence="5">U4/U6.U5 small nuclear ribonucleoprotein 27 kDa protein</fullName>
    </recommendedName>
    <alternativeName>
        <fullName evidence="9">U4/U6.U5 tri-snRNP-associated protein 3</fullName>
    </alternativeName>
</protein>
<reference evidence="13" key="1">
    <citation type="journal article" date="2014" name="PLoS ONE">
        <title>The genome and linkage map of the northern pike (Esox lucius): conserved synteny revealed between the salmonid sister group and the Neoteleostei.</title>
        <authorList>
            <person name="Rondeau E.B."/>
            <person name="Minkley D.R."/>
            <person name="Leong J.S."/>
            <person name="Messmer A.M."/>
            <person name="Jantzen J.R."/>
            <person name="von Schalburg K.R."/>
            <person name="Lemon C."/>
            <person name="Bird N.H."/>
            <person name="Koop B.F."/>
        </authorList>
    </citation>
    <scope>NUCLEOTIDE SEQUENCE</scope>
</reference>
<evidence type="ECO:0000256" key="3">
    <source>
        <dbReference type="ARBA" id="ARBA00008218"/>
    </source>
</evidence>
<evidence type="ECO:0000256" key="5">
    <source>
        <dbReference type="ARBA" id="ARBA00014357"/>
    </source>
</evidence>
<feature type="compositionally biased region" description="Basic and acidic residues" evidence="10">
    <location>
        <begin position="128"/>
        <end position="159"/>
    </location>
</feature>
<evidence type="ECO:0000256" key="8">
    <source>
        <dbReference type="ARBA" id="ARBA00023242"/>
    </source>
</evidence>
<feature type="domain" description="U4/U6.U5 small nuclear ribonucleoprotein 27kDa protein" evidence="11">
    <location>
        <begin position="160"/>
        <end position="215"/>
    </location>
</feature>
<comment type="similarity">
    <text evidence="3">Belongs to the SNUT3 family.</text>
</comment>
<organism evidence="12 13">
    <name type="scientific">Esox lucius</name>
    <name type="common">Northern pike</name>
    <dbReference type="NCBI Taxonomy" id="8010"/>
    <lineage>
        <taxon>Eukaryota</taxon>
        <taxon>Metazoa</taxon>
        <taxon>Chordata</taxon>
        <taxon>Craniata</taxon>
        <taxon>Vertebrata</taxon>
        <taxon>Euteleostomi</taxon>
        <taxon>Actinopterygii</taxon>
        <taxon>Neopterygii</taxon>
        <taxon>Teleostei</taxon>
        <taxon>Protacanthopterygii</taxon>
        <taxon>Esociformes</taxon>
        <taxon>Esocidae</taxon>
        <taxon>Esox</taxon>
    </lineage>
</organism>
<dbReference type="AlphaFoldDB" id="A0A3P8XJH2"/>
<gene>
    <name evidence="12" type="primary">SNRNP27</name>
</gene>
<proteinExistence type="inferred from homology"/>
<dbReference type="InParanoid" id="A0A3P8XJH2"/>
<dbReference type="Pfam" id="PF08648">
    <property type="entry name" value="SNRNP27"/>
    <property type="match status" value="1"/>
</dbReference>
<evidence type="ECO:0000259" key="11">
    <source>
        <dbReference type="Pfam" id="PF08648"/>
    </source>
</evidence>
<dbReference type="Ensembl" id="ENSELUT00000011905.3">
    <property type="protein sequence ID" value="ENSELUP00000004711.1"/>
    <property type="gene ID" value="ENSELUG00000005829.3"/>
</dbReference>
<evidence type="ECO:0000313" key="13">
    <source>
        <dbReference type="Proteomes" id="UP000265140"/>
    </source>
</evidence>
<dbReference type="Bgee" id="ENSELUG00000005829">
    <property type="expression patterns" value="Expressed in testis and 14 other cell types or tissues"/>
</dbReference>
<keyword evidence="13" id="KW-1185">Reference proteome</keyword>
<evidence type="ECO:0000256" key="6">
    <source>
        <dbReference type="ARBA" id="ARBA00022664"/>
    </source>
</evidence>
<evidence type="ECO:0000256" key="1">
    <source>
        <dbReference type="ARBA" id="ARBA00003632"/>
    </source>
</evidence>
<dbReference type="OMA" id="VDSSTMW"/>
<keyword evidence="6" id="KW-0507">mRNA processing</keyword>
<dbReference type="PANTHER" id="PTHR31077">
    <property type="entry name" value="U4/U6.U5 SMALL NUCLEAR RIBONUCLEOPROTEIN 27 KDA PROTEIN"/>
    <property type="match status" value="1"/>
</dbReference>
<evidence type="ECO:0000313" key="12">
    <source>
        <dbReference type="Ensembl" id="ENSELUP00000004711.1"/>
    </source>
</evidence>
<name>A0A3P8XJH2_ESOLU</name>
<comment type="subcellular location">
    <subcellularLocation>
        <location evidence="2">Nucleus</location>
    </subcellularLocation>
</comment>
<feature type="region of interest" description="Disordered" evidence="10">
    <location>
        <begin position="76"/>
        <end position="159"/>
    </location>
</feature>
<sequence length="217" mass="25391">SIHECSSGTKSSCVLCKSIPTISQTRILICSIHLLNLKPQSCLLSQLCNRSQPSCDVESIVFLLCFLLSEERRRSRSGSRDRELRRRERKRSRSRDRERRRSRSRSPAHRRRSRSPRRHRSSSSSPLRQKDRRDDERKDAKDKPVKEHQISEEDMQGKTEEEIEMMKIMGFGNFDTTKGKKTEGAVNAHAINVSQKRKYRQYMNRKGGFNRPLDFIA</sequence>
<feature type="compositionally biased region" description="Basic and acidic residues" evidence="10">
    <location>
        <begin position="76"/>
        <end position="86"/>
    </location>
</feature>
<dbReference type="STRING" id="8010.ENSELUP00000004711"/>
<keyword evidence="7" id="KW-0508">mRNA splicing</keyword>
<dbReference type="GeneTree" id="ENSGT00730000111237"/>
<evidence type="ECO:0000256" key="7">
    <source>
        <dbReference type="ARBA" id="ARBA00023187"/>
    </source>
</evidence>
<dbReference type="GO" id="GO:0071011">
    <property type="term" value="C:precatalytic spliceosome"/>
    <property type="evidence" value="ECO:0007669"/>
    <property type="project" value="TreeGrafter"/>
</dbReference>
<reference evidence="12" key="3">
    <citation type="submission" date="2025-08" db="UniProtKB">
        <authorList>
            <consortium name="Ensembl"/>
        </authorList>
    </citation>
    <scope>IDENTIFICATION</scope>
</reference>
<dbReference type="GO" id="GO:0008380">
    <property type="term" value="P:RNA splicing"/>
    <property type="evidence" value="ECO:0007669"/>
    <property type="project" value="UniProtKB-KW"/>
</dbReference>
<evidence type="ECO:0000256" key="2">
    <source>
        <dbReference type="ARBA" id="ARBA00004123"/>
    </source>
</evidence>
<comment type="subunit">
    <text evidence="4">Part of a tri-snRNP complex.</text>
</comment>
<accession>A0A3P8XJH2</accession>
<reference evidence="12" key="2">
    <citation type="submission" date="2020-02" db="EMBL/GenBank/DDBJ databases">
        <title>Esox lucius (northern pike) genome, fEsoLuc1, primary haplotype.</title>
        <authorList>
            <person name="Myers G."/>
            <person name="Karagic N."/>
            <person name="Meyer A."/>
            <person name="Pippel M."/>
            <person name="Reichard M."/>
            <person name="Winkler S."/>
            <person name="Tracey A."/>
            <person name="Sims Y."/>
            <person name="Howe K."/>
            <person name="Rhie A."/>
            <person name="Formenti G."/>
            <person name="Durbin R."/>
            <person name="Fedrigo O."/>
            <person name="Jarvis E.D."/>
        </authorList>
    </citation>
    <scope>NUCLEOTIDE SEQUENCE [LARGE SCALE GENOMIC DNA]</scope>
</reference>
<keyword evidence="8" id="KW-0539">Nucleus</keyword>
<dbReference type="PANTHER" id="PTHR31077:SF1">
    <property type="entry name" value="U4_U6.U5 SMALL NUCLEAR RIBONUCLEOPROTEIN 27 KDA PROTEIN"/>
    <property type="match status" value="1"/>
</dbReference>
<dbReference type="InterPro" id="IPR013957">
    <property type="entry name" value="SNRNP27"/>
</dbReference>
<evidence type="ECO:0000256" key="4">
    <source>
        <dbReference type="ARBA" id="ARBA00011825"/>
    </source>
</evidence>
<comment type="function">
    <text evidence="1">May play a role in mRNA splicing.</text>
</comment>
<reference evidence="12" key="4">
    <citation type="submission" date="2025-09" db="UniProtKB">
        <authorList>
            <consortium name="Ensembl"/>
        </authorList>
    </citation>
    <scope>IDENTIFICATION</scope>
</reference>
<evidence type="ECO:0000256" key="9">
    <source>
        <dbReference type="ARBA" id="ARBA00031864"/>
    </source>
</evidence>
<dbReference type="GO" id="GO:0006397">
    <property type="term" value="P:mRNA processing"/>
    <property type="evidence" value="ECO:0007669"/>
    <property type="project" value="UniProtKB-KW"/>
</dbReference>
<evidence type="ECO:0000256" key="10">
    <source>
        <dbReference type="SAM" id="MobiDB-lite"/>
    </source>
</evidence>
<feature type="compositionally biased region" description="Basic residues" evidence="10">
    <location>
        <begin position="87"/>
        <end position="121"/>
    </location>
</feature>